<gene>
    <name evidence="1" type="ORF">A0U93_12390</name>
</gene>
<dbReference type="EMBL" id="CP014691">
    <property type="protein sequence ID" value="AQS88601.1"/>
    <property type="molecule type" value="Genomic_DNA"/>
</dbReference>
<dbReference type="Proteomes" id="UP000188604">
    <property type="component" value="Chromosome"/>
</dbReference>
<protein>
    <submittedName>
        <fullName evidence="1">Uncharacterized protein</fullName>
    </submittedName>
</protein>
<accession>A0A1U9KRY5</accession>
<proteinExistence type="predicted"/>
<evidence type="ECO:0000313" key="2">
    <source>
        <dbReference type="Proteomes" id="UP000188604"/>
    </source>
</evidence>
<evidence type="ECO:0000313" key="1">
    <source>
        <dbReference type="EMBL" id="AQS88601.1"/>
    </source>
</evidence>
<keyword evidence="2" id="KW-1185">Reference proteome</keyword>
<organism evidence="1 2">
    <name type="scientific">Neoasaia chiangmaiensis</name>
    <dbReference type="NCBI Taxonomy" id="320497"/>
    <lineage>
        <taxon>Bacteria</taxon>
        <taxon>Pseudomonadati</taxon>
        <taxon>Pseudomonadota</taxon>
        <taxon>Alphaproteobacteria</taxon>
        <taxon>Acetobacterales</taxon>
        <taxon>Acetobacteraceae</taxon>
        <taxon>Neoasaia</taxon>
    </lineage>
</organism>
<dbReference type="KEGG" id="nch:A0U93_12390"/>
<reference evidence="1 2" key="1">
    <citation type="submission" date="2016-03" db="EMBL/GenBank/DDBJ databases">
        <title>Acetic acid bacteria sequencing.</title>
        <authorList>
            <person name="Brandt J."/>
            <person name="Jakob F."/>
            <person name="Vogel R.F."/>
        </authorList>
    </citation>
    <scope>NUCLEOTIDE SEQUENCE [LARGE SCALE GENOMIC DNA]</scope>
    <source>
        <strain evidence="1 2">NBRC 101099</strain>
    </source>
</reference>
<name>A0A1U9KRY5_9PROT</name>
<dbReference type="AlphaFoldDB" id="A0A1U9KRY5"/>
<sequence>MCSYFYPVNNCRISAYPAVVTYNNTARLTRLVCHWTIYLDSMIKTENRYPTADHNVRTKTDDTRKMRITANTTIIARIQLMPYNRTSAYEGFITKVHHFRVYFRILGNKTISEKLRACVLPKNML</sequence>